<evidence type="ECO:0008006" key="3">
    <source>
        <dbReference type="Google" id="ProtNLM"/>
    </source>
</evidence>
<dbReference type="EMBL" id="FOTW01000017">
    <property type="protein sequence ID" value="SFM32420.1"/>
    <property type="molecule type" value="Genomic_DNA"/>
</dbReference>
<dbReference type="Proteomes" id="UP000199470">
    <property type="component" value="Unassembled WGS sequence"/>
</dbReference>
<name>A0A1I4PY99_9BURK</name>
<reference evidence="1 2" key="1">
    <citation type="submission" date="2016-10" db="EMBL/GenBank/DDBJ databases">
        <authorList>
            <person name="de Groot N.N."/>
        </authorList>
    </citation>
    <scope>NUCLEOTIDE SEQUENCE [LARGE SCALE GENOMIC DNA]</scope>
    <source>
        <strain evidence="1 2">ATCC 43154</strain>
    </source>
</reference>
<evidence type="ECO:0000313" key="1">
    <source>
        <dbReference type="EMBL" id="SFM32420.1"/>
    </source>
</evidence>
<sequence>MLKVSSDVIAQELDSYLRQAMAQTVVIEHPESEPVVMLAMSEFERLQQVDEAHWAACARRANKEGYLDHEQEVRRRLAAALNEKRLSHISD</sequence>
<accession>A0A1I4PY99</accession>
<evidence type="ECO:0000313" key="2">
    <source>
        <dbReference type="Proteomes" id="UP000199470"/>
    </source>
</evidence>
<keyword evidence="2" id="KW-1185">Reference proteome</keyword>
<gene>
    <name evidence="1" type="ORF">SAMN02982985_03676</name>
</gene>
<dbReference type="RefSeq" id="WP_093389146.1">
    <property type="nucleotide sequence ID" value="NZ_FOTW01000017.1"/>
</dbReference>
<organism evidence="1 2">
    <name type="scientific">Rugamonas rubra</name>
    <dbReference type="NCBI Taxonomy" id="758825"/>
    <lineage>
        <taxon>Bacteria</taxon>
        <taxon>Pseudomonadati</taxon>
        <taxon>Pseudomonadota</taxon>
        <taxon>Betaproteobacteria</taxon>
        <taxon>Burkholderiales</taxon>
        <taxon>Oxalobacteraceae</taxon>
        <taxon>Telluria group</taxon>
        <taxon>Rugamonas</taxon>
    </lineage>
</organism>
<protein>
    <recommendedName>
        <fullName evidence="3">Antitoxin</fullName>
    </recommendedName>
</protein>
<proteinExistence type="predicted"/>
<dbReference type="AlphaFoldDB" id="A0A1I4PY99"/>
<dbReference type="OrthoDB" id="8779301at2"/>